<proteinExistence type="predicted"/>
<dbReference type="EMBL" id="CABVGP010000001">
    <property type="protein sequence ID" value="VVJ18168.1"/>
    <property type="molecule type" value="Genomic_DNA"/>
</dbReference>
<dbReference type="AlphaFoldDB" id="A0A6I8LNZ3"/>
<dbReference type="Proteomes" id="UP000399805">
    <property type="component" value="Unassembled WGS sequence"/>
</dbReference>
<sequence>MFAVAGARQHFGMTDAGITEMSGRAGVVAGLRRVLLAFGVGGALACLAWMALWLAMHV</sequence>
<keyword evidence="3" id="KW-1185">Reference proteome</keyword>
<feature type="transmembrane region" description="Helical" evidence="1">
    <location>
        <begin position="34"/>
        <end position="56"/>
    </location>
</feature>
<keyword evidence="1" id="KW-1133">Transmembrane helix</keyword>
<protein>
    <submittedName>
        <fullName evidence="2">Uncharacterized protein</fullName>
    </submittedName>
</protein>
<evidence type="ECO:0000256" key="1">
    <source>
        <dbReference type="SAM" id="Phobius"/>
    </source>
</evidence>
<gene>
    <name evidence="2" type="ORF">AA23TX_03189</name>
</gene>
<evidence type="ECO:0000313" key="3">
    <source>
        <dbReference type="Proteomes" id="UP000399805"/>
    </source>
</evidence>
<keyword evidence="1" id="KW-0812">Transmembrane</keyword>
<name>A0A6I8LNZ3_9PSEU</name>
<organism evidence="2 3">
    <name type="scientific">Amycolatopsis camponoti</name>
    <dbReference type="NCBI Taxonomy" id="2606593"/>
    <lineage>
        <taxon>Bacteria</taxon>
        <taxon>Bacillati</taxon>
        <taxon>Actinomycetota</taxon>
        <taxon>Actinomycetes</taxon>
        <taxon>Pseudonocardiales</taxon>
        <taxon>Pseudonocardiaceae</taxon>
        <taxon>Amycolatopsis</taxon>
    </lineage>
</organism>
<reference evidence="2 3" key="1">
    <citation type="submission" date="2019-09" db="EMBL/GenBank/DDBJ databases">
        <authorList>
            <person name="Leyn A S."/>
        </authorList>
    </citation>
    <scope>NUCLEOTIDE SEQUENCE [LARGE SCALE GENOMIC DNA]</scope>
    <source>
        <strain evidence="2">AA231_1</strain>
    </source>
</reference>
<keyword evidence="1" id="KW-0472">Membrane</keyword>
<evidence type="ECO:0000313" key="2">
    <source>
        <dbReference type="EMBL" id="VVJ18168.1"/>
    </source>
</evidence>
<accession>A0A6I8LNZ3</accession>